<comment type="caution">
    <text evidence="2">The sequence shown here is derived from an EMBL/GenBank/DDBJ whole genome shotgun (WGS) entry which is preliminary data.</text>
</comment>
<dbReference type="InterPro" id="IPR052897">
    <property type="entry name" value="Sec-Metab_Biosynth_Hydrolase"/>
</dbReference>
<keyword evidence="3" id="KW-1185">Reference proteome</keyword>
<dbReference type="SUPFAM" id="SSF53474">
    <property type="entry name" value="alpha/beta-Hydrolases"/>
    <property type="match status" value="1"/>
</dbReference>
<dbReference type="InterPro" id="IPR029058">
    <property type="entry name" value="AB_hydrolase_fold"/>
</dbReference>
<feature type="domain" description="AB hydrolase-1" evidence="1">
    <location>
        <begin position="7"/>
        <end position="243"/>
    </location>
</feature>
<evidence type="ECO:0000259" key="1">
    <source>
        <dbReference type="Pfam" id="PF12697"/>
    </source>
</evidence>
<gene>
    <name evidence="2" type="ORF">HYFRA_00006812</name>
</gene>
<name>A0A9N9KN11_9HELO</name>
<dbReference type="Gene3D" id="3.40.50.1820">
    <property type="entry name" value="alpha/beta hydrolase"/>
    <property type="match status" value="1"/>
</dbReference>
<protein>
    <recommendedName>
        <fullName evidence="1">AB hydrolase-1 domain-containing protein</fullName>
    </recommendedName>
</protein>
<proteinExistence type="predicted"/>
<accession>A0A9N9KN11</accession>
<evidence type="ECO:0000313" key="2">
    <source>
        <dbReference type="EMBL" id="CAG8950319.1"/>
    </source>
</evidence>
<sequence length="257" mass="28306">MFKPTFICVHGAWHTSSCWDEVKSLLEAQGYECICPDLPTTNSNPPKDDFTEDVEMIRSTVEKLVNDGKHVILVTHSYSGVPGGQALKGLDKPSCEKRGIKGGVIRLVYIASFMVPEGFQNSTKGTRDGMAESMKTDFQAGIITVGPEDAKALFYQDIPDETVAELSKDLKPQSIGCWWSTTNFAAWRYIPTTYVVCTKDAPTTVAAAEFLVRSAQESENKVDTVIRREVGHSPFFSQPEWTAGMLRQAAGENLEGI</sequence>
<dbReference type="Proteomes" id="UP000696280">
    <property type="component" value="Unassembled WGS sequence"/>
</dbReference>
<evidence type="ECO:0000313" key="3">
    <source>
        <dbReference type="Proteomes" id="UP000696280"/>
    </source>
</evidence>
<dbReference type="PANTHER" id="PTHR37017:SF11">
    <property type="entry name" value="ESTERASE_LIPASE_THIOESTERASE DOMAIN-CONTAINING PROTEIN"/>
    <property type="match status" value="1"/>
</dbReference>
<reference evidence="2" key="1">
    <citation type="submission" date="2021-07" db="EMBL/GenBank/DDBJ databases">
        <authorList>
            <person name="Durling M."/>
        </authorList>
    </citation>
    <scope>NUCLEOTIDE SEQUENCE</scope>
</reference>
<dbReference type="OrthoDB" id="1263307at2759"/>
<dbReference type="Pfam" id="PF12697">
    <property type="entry name" value="Abhydrolase_6"/>
    <property type="match status" value="1"/>
</dbReference>
<dbReference type="InterPro" id="IPR000073">
    <property type="entry name" value="AB_hydrolase_1"/>
</dbReference>
<dbReference type="EMBL" id="CAJVRL010000037">
    <property type="protein sequence ID" value="CAG8950319.1"/>
    <property type="molecule type" value="Genomic_DNA"/>
</dbReference>
<organism evidence="2 3">
    <name type="scientific">Hymenoscyphus fraxineus</name>
    <dbReference type="NCBI Taxonomy" id="746836"/>
    <lineage>
        <taxon>Eukaryota</taxon>
        <taxon>Fungi</taxon>
        <taxon>Dikarya</taxon>
        <taxon>Ascomycota</taxon>
        <taxon>Pezizomycotina</taxon>
        <taxon>Leotiomycetes</taxon>
        <taxon>Helotiales</taxon>
        <taxon>Helotiaceae</taxon>
        <taxon>Hymenoscyphus</taxon>
    </lineage>
</organism>
<dbReference type="AlphaFoldDB" id="A0A9N9KN11"/>
<dbReference type="PANTHER" id="PTHR37017">
    <property type="entry name" value="AB HYDROLASE-1 DOMAIN-CONTAINING PROTEIN-RELATED"/>
    <property type="match status" value="1"/>
</dbReference>